<organism evidence="2">
    <name type="scientific">freshwater sediment metagenome</name>
    <dbReference type="NCBI Taxonomy" id="556182"/>
    <lineage>
        <taxon>unclassified sequences</taxon>
        <taxon>metagenomes</taxon>
        <taxon>ecological metagenomes</taxon>
    </lineage>
</organism>
<feature type="domain" description="SGNH hydrolase-type esterase" evidence="1">
    <location>
        <begin position="49"/>
        <end position="258"/>
    </location>
</feature>
<sequence>MNLRISLIIGIAATLFYYSSALAQNALLKDTPRRLQAPWILNDNTHFLALGDSLTAGYGAFPVTQGYAYLLYRDGVYDRVANTSFANAVMPGATSGELLNFEAPLAAKSGFLAQPPAGVVSKAPSRVVVMTIGGNDLLELLTLPNPTDNDAIKLKISTFASNLSASLTQLCTLTNIRIYIGNLYDIQSFPIPIKLVVGEFNGALQKVVDALNVSLCPGNVKVADVYSQFLGDQRALLLINRPGADKFEVHPSDAGHRAIERAFILAK</sequence>
<dbReference type="SUPFAM" id="SSF52266">
    <property type="entry name" value="SGNH hydrolase"/>
    <property type="match status" value="1"/>
</dbReference>
<dbReference type="InterPro" id="IPR036514">
    <property type="entry name" value="SGNH_hydro_sf"/>
</dbReference>
<proteinExistence type="predicted"/>
<dbReference type="EMBL" id="OY288114">
    <property type="protein sequence ID" value="CAJ0883393.1"/>
    <property type="molecule type" value="Genomic_DNA"/>
</dbReference>
<protein>
    <recommendedName>
        <fullName evidence="1">SGNH hydrolase-type esterase domain-containing protein</fullName>
    </recommendedName>
</protein>
<evidence type="ECO:0000313" key="2">
    <source>
        <dbReference type="EMBL" id="CAJ0883393.1"/>
    </source>
</evidence>
<dbReference type="InterPro" id="IPR013830">
    <property type="entry name" value="SGNH_hydro"/>
</dbReference>
<dbReference type="CDD" id="cd00229">
    <property type="entry name" value="SGNH_hydrolase"/>
    <property type="match status" value="1"/>
</dbReference>
<gene>
    <name evidence="2" type="ORF">AMST5_03428</name>
</gene>
<name>A0AA48REJ9_9ZZZZ</name>
<dbReference type="Pfam" id="PF13472">
    <property type="entry name" value="Lipase_GDSL_2"/>
    <property type="match status" value="1"/>
</dbReference>
<dbReference type="Gene3D" id="3.40.50.1110">
    <property type="entry name" value="SGNH hydrolase"/>
    <property type="match status" value="1"/>
</dbReference>
<evidence type="ECO:0000259" key="1">
    <source>
        <dbReference type="Pfam" id="PF13472"/>
    </source>
</evidence>
<accession>A0AA48REJ9</accession>
<reference evidence="2" key="1">
    <citation type="submission" date="2023-07" db="EMBL/GenBank/DDBJ databases">
        <authorList>
            <person name="Pelsma A.J. K."/>
        </authorList>
    </citation>
    <scope>NUCLEOTIDE SEQUENCE</scope>
</reference>
<dbReference type="AlphaFoldDB" id="A0AA48REJ9"/>